<dbReference type="Gene3D" id="1.20.58.1520">
    <property type="match status" value="1"/>
</dbReference>
<dbReference type="STRING" id="341454.A0A4V3SIL0"/>
<feature type="region of interest" description="Disordered" evidence="2">
    <location>
        <begin position="456"/>
        <end position="699"/>
    </location>
</feature>
<proteinExistence type="predicted"/>
<feature type="compositionally biased region" description="Gly residues" evidence="2">
    <location>
        <begin position="898"/>
        <end position="907"/>
    </location>
</feature>
<dbReference type="Pfam" id="PF03999">
    <property type="entry name" value="MAP65_ASE1"/>
    <property type="match status" value="1"/>
</dbReference>
<feature type="compositionally biased region" description="Basic and acidic residues" evidence="2">
    <location>
        <begin position="642"/>
        <end position="658"/>
    </location>
</feature>
<gene>
    <name evidence="3" type="ORF">EX30DRAFT_372226</name>
</gene>
<evidence type="ECO:0000256" key="2">
    <source>
        <dbReference type="SAM" id="MobiDB-lite"/>
    </source>
</evidence>
<feature type="compositionally biased region" description="Low complexity" evidence="2">
    <location>
        <begin position="835"/>
        <end position="846"/>
    </location>
</feature>
<feature type="region of interest" description="Disordered" evidence="2">
    <location>
        <begin position="718"/>
        <end position="759"/>
    </location>
</feature>
<evidence type="ECO:0000256" key="1">
    <source>
        <dbReference type="SAM" id="Coils"/>
    </source>
</evidence>
<dbReference type="PANTHER" id="PTHR19321:SF41">
    <property type="entry name" value="FASCETTO-RELATED"/>
    <property type="match status" value="1"/>
</dbReference>
<feature type="compositionally biased region" description="Gly residues" evidence="2">
    <location>
        <begin position="881"/>
        <end position="890"/>
    </location>
</feature>
<dbReference type="GO" id="GO:0005737">
    <property type="term" value="C:cytoplasm"/>
    <property type="evidence" value="ECO:0007669"/>
    <property type="project" value="TreeGrafter"/>
</dbReference>
<feature type="compositionally biased region" description="Low complexity" evidence="2">
    <location>
        <begin position="814"/>
        <end position="826"/>
    </location>
</feature>
<sequence length="907" mass="101551">MDNATLADELTTVIDGLHGLFDEIGLARYEREERETRVYAALNAALQEQLRVVEREKNDLVNQCHDIITQICQMERSLADNENEIDERRFRITSPLMQCLQDLQEKQSVVKRRHAERYESIKQLVKALDTYASRLEPSFLQIALPPITDDSSTIGSFDLSHSYSAQLDEEFNRVYSEYMKRLSIVQTVAKEIINLYSELGIPSAQIDRHIVEYGANDPEKLGLERSDIDRLKEKKQKLIDERERRRARVETLKEEIAELWVKLQVEENSQRRFLAQNRGCDLKCIRNLEDELDRLLELKRENLNVFVEDCRAQIRELWEQLYYSESERAEFTPMNSNVYTDALLQTHEMQIAALQDTLRERAPILELINKHKDLMKDKEELAISSQDSSRLLGRGRHDPTRLLREEKMRKRIAKELPKVELDLKKMLEDWDEEYGFPFTVYGDDYLETLRQLSPVVQSRTNSVKSSNSNLRGRSNTVGATSTTASARARSKSRAAAKDIARSKTPTARPRTPANGLYNTDTIGRSNTLDSVGRGTIGRNTGRALTSAASQYSSSSSTGPSSVSRTGSIARPKTPGLSQPRQAANNVSPTRIARPALTNTFPTPSTGGGTIGRNSAIKRKMANPTLAGTPTNNRKMNTLRPTTRQEDYTTPRPRTRQDDYNTIPRPPSSRQTTHAPIPSFNHFPTRHTSSVSNSSIAGSVRSIRSISPAESANYEVYPATDDEDDDHASNISTHSNSQYYTHGQNSYQDATPRPPTAAGRESRMLRLAPAAPITPLRSDRESTHSVHSVASIASISSAHSTQSIRSVRSVRSVIPHHTNNNTNSSSTPALDPRKYSSGTDSNSTSSTLERSNSVASENWETFGGDSEDEGVGGYAGRREKGYGGIGHGYGVQGARRSGEVGGWEGREY</sequence>
<feature type="region of interest" description="Disordered" evidence="2">
    <location>
        <begin position="814"/>
        <end position="907"/>
    </location>
</feature>
<feature type="compositionally biased region" description="Low complexity" evidence="2">
    <location>
        <begin position="688"/>
        <end position="699"/>
    </location>
</feature>
<protein>
    <recommendedName>
        <fullName evidence="5">Microtubule associated protein</fullName>
    </recommendedName>
</protein>
<feature type="compositionally biased region" description="Polar residues" evidence="2">
    <location>
        <begin position="516"/>
        <end position="529"/>
    </location>
</feature>
<evidence type="ECO:0000313" key="3">
    <source>
        <dbReference type="EMBL" id="TGZ80605.1"/>
    </source>
</evidence>
<keyword evidence="1" id="KW-0175">Coiled coil</keyword>
<evidence type="ECO:0000313" key="4">
    <source>
        <dbReference type="Proteomes" id="UP000298138"/>
    </source>
</evidence>
<dbReference type="EMBL" id="ML220124">
    <property type="protein sequence ID" value="TGZ80605.1"/>
    <property type="molecule type" value="Genomic_DNA"/>
</dbReference>
<dbReference type="InterPro" id="IPR007145">
    <property type="entry name" value="MAP65_Ase1_PRC1"/>
</dbReference>
<feature type="compositionally biased region" description="Polar residues" evidence="2">
    <location>
        <begin position="728"/>
        <end position="748"/>
    </location>
</feature>
<feature type="compositionally biased region" description="Polar residues" evidence="2">
    <location>
        <begin position="625"/>
        <end position="641"/>
    </location>
</feature>
<evidence type="ECO:0008006" key="5">
    <source>
        <dbReference type="Google" id="ProtNLM"/>
    </source>
</evidence>
<dbReference type="PANTHER" id="PTHR19321">
    <property type="entry name" value="PROTEIN REGULATOR OF CYTOKINESIS 1 PRC1-RELATED"/>
    <property type="match status" value="1"/>
</dbReference>
<feature type="compositionally biased region" description="Polar residues" evidence="2">
    <location>
        <begin position="456"/>
        <end position="478"/>
    </location>
</feature>
<feature type="compositionally biased region" description="Polar residues" evidence="2">
    <location>
        <begin position="847"/>
        <end position="858"/>
    </location>
</feature>
<dbReference type="GO" id="GO:1990023">
    <property type="term" value="C:mitotic spindle midzone"/>
    <property type="evidence" value="ECO:0007669"/>
    <property type="project" value="TreeGrafter"/>
</dbReference>
<keyword evidence="4" id="KW-1185">Reference proteome</keyword>
<accession>A0A4V3SIL0</accession>
<dbReference type="AlphaFoldDB" id="A0A4V3SIL0"/>
<feature type="compositionally biased region" description="Low complexity" evidence="2">
    <location>
        <begin position="546"/>
        <end position="567"/>
    </location>
</feature>
<dbReference type="GO" id="GO:0051256">
    <property type="term" value="P:mitotic spindle midzone assembly"/>
    <property type="evidence" value="ECO:0007669"/>
    <property type="project" value="TreeGrafter"/>
</dbReference>
<name>A0A4V3SIL0_9PEZI</name>
<feature type="compositionally biased region" description="Polar residues" evidence="2">
    <location>
        <begin position="575"/>
        <end position="588"/>
    </location>
</feature>
<organism evidence="3 4">
    <name type="scientific">Ascodesmis nigricans</name>
    <dbReference type="NCBI Taxonomy" id="341454"/>
    <lineage>
        <taxon>Eukaryota</taxon>
        <taxon>Fungi</taxon>
        <taxon>Dikarya</taxon>
        <taxon>Ascomycota</taxon>
        <taxon>Pezizomycotina</taxon>
        <taxon>Pezizomycetes</taxon>
        <taxon>Pezizales</taxon>
        <taxon>Ascodesmidaceae</taxon>
        <taxon>Ascodesmis</taxon>
    </lineage>
</organism>
<dbReference type="InParanoid" id="A0A4V3SIL0"/>
<dbReference type="OrthoDB" id="642895at2759"/>
<dbReference type="GO" id="GO:0008017">
    <property type="term" value="F:microtubule binding"/>
    <property type="evidence" value="ECO:0007669"/>
    <property type="project" value="InterPro"/>
</dbReference>
<dbReference type="Proteomes" id="UP000298138">
    <property type="component" value="Unassembled WGS sequence"/>
</dbReference>
<feature type="coiled-coil region" evidence="1">
    <location>
        <begin position="221"/>
        <end position="255"/>
    </location>
</feature>
<reference evidence="3 4" key="1">
    <citation type="submission" date="2019-04" db="EMBL/GenBank/DDBJ databases">
        <title>Comparative genomics and transcriptomics to analyze fruiting body development in filamentous ascomycetes.</title>
        <authorList>
            <consortium name="DOE Joint Genome Institute"/>
            <person name="Lutkenhaus R."/>
            <person name="Traeger S."/>
            <person name="Breuer J."/>
            <person name="Kuo A."/>
            <person name="Lipzen A."/>
            <person name="Pangilinan J."/>
            <person name="Dilworth D."/>
            <person name="Sandor L."/>
            <person name="Poggeler S."/>
            <person name="Barry K."/>
            <person name="Grigoriev I.V."/>
            <person name="Nowrousian M."/>
        </authorList>
    </citation>
    <scope>NUCLEOTIDE SEQUENCE [LARGE SCALE GENOMIC DNA]</scope>
    <source>
        <strain evidence="3 4">CBS 389.68</strain>
    </source>
</reference>